<proteinExistence type="predicted"/>
<dbReference type="Proteomes" id="UP000199421">
    <property type="component" value="Unassembled WGS sequence"/>
</dbReference>
<evidence type="ECO:0000313" key="1">
    <source>
        <dbReference type="EMBL" id="SEK60559.1"/>
    </source>
</evidence>
<dbReference type="OrthoDB" id="7874815at2"/>
<sequence>MKIEVKNILFPAPKKGGSSLSFRAKLYINDVHVAACINYGRGEPTILLKKGTPCLPLILQAQLHCAHIQPSRTNQNMAYTGELPHLRAFIDERVHNFYQHLQKFQQAVTALQKESIVIGIPGKNLTTVLFPSPIQRMCNNFLEWQQLTVLLLTQVLPKMKEGELILNTNIPKVVLVQAGLKPYRTVVPLTERNSSGRKERRARRGL</sequence>
<dbReference type="AlphaFoldDB" id="A0A1H7IDL9"/>
<evidence type="ECO:0000313" key="2">
    <source>
        <dbReference type="Proteomes" id="UP000199421"/>
    </source>
</evidence>
<keyword evidence="2" id="KW-1185">Reference proteome</keyword>
<dbReference type="EMBL" id="FOAF01000001">
    <property type="protein sequence ID" value="SEK60559.1"/>
    <property type="molecule type" value="Genomic_DNA"/>
</dbReference>
<protein>
    <submittedName>
        <fullName evidence="1">Uncharacterized protein</fullName>
    </submittedName>
</protein>
<organism evidence="1 2">
    <name type="scientific">Olivibacter domesticus</name>
    <name type="common">Pseudosphingobacterium domesticum</name>
    <dbReference type="NCBI Taxonomy" id="407022"/>
    <lineage>
        <taxon>Bacteria</taxon>
        <taxon>Pseudomonadati</taxon>
        <taxon>Bacteroidota</taxon>
        <taxon>Sphingobacteriia</taxon>
        <taxon>Sphingobacteriales</taxon>
        <taxon>Sphingobacteriaceae</taxon>
        <taxon>Olivibacter</taxon>
    </lineage>
</organism>
<gene>
    <name evidence="1" type="ORF">SAMN05661044_00666</name>
</gene>
<name>A0A1H7IDL9_OLID1</name>
<dbReference type="RefSeq" id="WP_093318294.1">
    <property type="nucleotide sequence ID" value="NZ_FOAF01000001.1"/>
</dbReference>
<accession>A0A1H7IDL9</accession>
<reference evidence="2" key="1">
    <citation type="submission" date="2016-10" db="EMBL/GenBank/DDBJ databases">
        <authorList>
            <person name="Varghese N."/>
            <person name="Submissions S."/>
        </authorList>
    </citation>
    <scope>NUCLEOTIDE SEQUENCE [LARGE SCALE GENOMIC DNA]</scope>
    <source>
        <strain evidence="2">DSM 18733</strain>
    </source>
</reference>
<dbReference type="STRING" id="407022.SAMN05661044_00666"/>